<dbReference type="AlphaFoldDB" id="A0AAI8VD89"/>
<reference evidence="1" key="1">
    <citation type="submission" date="2023-10" db="EMBL/GenBank/DDBJ databases">
        <authorList>
            <person name="Hackl T."/>
        </authorList>
    </citation>
    <scope>NUCLEOTIDE SEQUENCE</scope>
</reference>
<gene>
    <name evidence="1" type="ORF">KHLLAP_LOCUS2739</name>
</gene>
<dbReference type="Proteomes" id="UP001295740">
    <property type="component" value="Unassembled WGS sequence"/>
</dbReference>
<evidence type="ECO:0000313" key="2">
    <source>
        <dbReference type="Proteomes" id="UP001295740"/>
    </source>
</evidence>
<dbReference type="EMBL" id="CAUWAG010000004">
    <property type="protein sequence ID" value="CAJ2502271.1"/>
    <property type="molecule type" value="Genomic_DNA"/>
</dbReference>
<comment type="caution">
    <text evidence="1">The sequence shown here is derived from an EMBL/GenBank/DDBJ whole genome shotgun (WGS) entry which is preliminary data.</text>
</comment>
<accession>A0AAI8VD89</accession>
<proteinExistence type="predicted"/>
<sequence length="158" mass="17508">MSTTVLTQTNWQQYATASVEQFAAQQGAVTPNSQAMIRLISSYDSVTFDFSDWTPEQLNEKTTSFFWGLKSGFLDISCYNLKDGNLTDDMHAASLAADSRDDQAGKDIICIHDWCVKRAKTSGSYIPTQRCFRFEQGNYAGPLPFPGLRVVGKALGDL</sequence>
<evidence type="ECO:0000313" key="1">
    <source>
        <dbReference type="EMBL" id="CAJ2502271.1"/>
    </source>
</evidence>
<protein>
    <submittedName>
        <fullName evidence="1">Uu.00g096650.m01.CDS01</fullName>
    </submittedName>
</protein>
<organism evidence="1 2">
    <name type="scientific">Anthostomella pinea</name>
    <dbReference type="NCBI Taxonomy" id="933095"/>
    <lineage>
        <taxon>Eukaryota</taxon>
        <taxon>Fungi</taxon>
        <taxon>Dikarya</taxon>
        <taxon>Ascomycota</taxon>
        <taxon>Pezizomycotina</taxon>
        <taxon>Sordariomycetes</taxon>
        <taxon>Xylariomycetidae</taxon>
        <taxon>Xylariales</taxon>
        <taxon>Xylariaceae</taxon>
        <taxon>Anthostomella</taxon>
    </lineage>
</organism>
<keyword evidence="2" id="KW-1185">Reference proteome</keyword>
<name>A0AAI8VD89_9PEZI</name>